<proteinExistence type="predicted"/>
<dbReference type="InterPro" id="IPR055222">
    <property type="entry name" value="PRISE-like_Rossmann-fold"/>
</dbReference>
<dbReference type="Proteomes" id="UP001498476">
    <property type="component" value="Unassembled WGS sequence"/>
</dbReference>
<gene>
    <name evidence="2" type="ORF">QQX98_002484</name>
</gene>
<keyword evidence="3" id="KW-1185">Reference proteome</keyword>
<dbReference type="InterPro" id="IPR036291">
    <property type="entry name" value="NAD(P)-bd_dom_sf"/>
</dbReference>
<dbReference type="PANTHER" id="PTHR32487">
    <property type="entry name" value="3-OXO-DELTA(4,5)-STEROID 5-BETA-REDUCTASE"/>
    <property type="match status" value="1"/>
</dbReference>
<dbReference type="SUPFAM" id="SSF51735">
    <property type="entry name" value="NAD(P)-binding Rossmann-fold domains"/>
    <property type="match status" value="1"/>
</dbReference>
<evidence type="ECO:0000313" key="2">
    <source>
        <dbReference type="EMBL" id="KAK7420920.1"/>
    </source>
</evidence>
<feature type="domain" description="PRISE-like Rossmann-fold" evidence="1">
    <location>
        <begin position="130"/>
        <end position="281"/>
    </location>
</feature>
<comment type="caution">
    <text evidence="2">The sequence shown here is derived from an EMBL/GenBank/DDBJ whole genome shotgun (WGS) entry which is preliminary data.</text>
</comment>
<sequence length="345" mass="38953">MSSEKFPLRQAGIYRNLPSFDPSIKNLTAVICGANGISGFNTLRALLDSPERWSTIFTLSRSPPSEEQLALIDPVLRSRIKHVSIDFGNSPSEIKDALVKADVKADYVFFYTYLQPKSESHGGTGVPLAKALYETNVPLFDNFVTALELAEIKPRRILLQTGGKSYGMHIGRVRTPLVESDPEPRHLQTNFYHAQEDRVFEFCKKHPETKWNVIRPAGIIGSALRAQMNMFYSFAIYAAIQARKGGPLKFNGDFDSWKFEPSHSSAILTGYLSEWAVLEDNWDRFFEEVARWYGVEKGVVSLEENKDKFIVKEFVGGKDAPLGYGPPTKLSTIFTLQEWFEDPIN</sequence>
<dbReference type="Gene3D" id="3.40.50.720">
    <property type="entry name" value="NAD(P)-binding Rossmann-like Domain"/>
    <property type="match status" value="1"/>
</dbReference>
<name>A0ABR1HJ52_9HYPO</name>
<dbReference type="EMBL" id="JAZAVJ010000026">
    <property type="protein sequence ID" value="KAK7420920.1"/>
    <property type="molecule type" value="Genomic_DNA"/>
</dbReference>
<dbReference type="Pfam" id="PF22917">
    <property type="entry name" value="PRISE"/>
    <property type="match status" value="1"/>
</dbReference>
<dbReference type="PANTHER" id="PTHR32487:SF29">
    <property type="entry name" value="NAD-DEPENDENT EPIMERASE_DEHYDRATASE DOMAIN-CONTAINING PROTEIN"/>
    <property type="match status" value="1"/>
</dbReference>
<protein>
    <recommendedName>
        <fullName evidence="1">PRISE-like Rossmann-fold domain-containing protein</fullName>
    </recommendedName>
</protein>
<evidence type="ECO:0000259" key="1">
    <source>
        <dbReference type="Pfam" id="PF22917"/>
    </source>
</evidence>
<organism evidence="2 3">
    <name type="scientific">Neonectria punicea</name>
    <dbReference type="NCBI Taxonomy" id="979145"/>
    <lineage>
        <taxon>Eukaryota</taxon>
        <taxon>Fungi</taxon>
        <taxon>Dikarya</taxon>
        <taxon>Ascomycota</taxon>
        <taxon>Pezizomycotina</taxon>
        <taxon>Sordariomycetes</taxon>
        <taxon>Hypocreomycetidae</taxon>
        <taxon>Hypocreales</taxon>
        <taxon>Nectriaceae</taxon>
        <taxon>Neonectria</taxon>
    </lineage>
</organism>
<accession>A0ABR1HJ52</accession>
<reference evidence="2 3" key="1">
    <citation type="journal article" date="2025" name="Microbiol. Resour. Announc.">
        <title>Draft genome sequences for Neonectria magnoliae and Neonectria punicea, canker pathogens of Liriodendron tulipifera and Acer saccharum in West Virginia.</title>
        <authorList>
            <person name="Petronek H.M."/>
            <person name="Kasson M.T."/>
            <person name="Metheny A.M."/>
            <person name="Stauder C.M."/>
            <person name="Lovett B."/>
            <person name="Lynch S.C."/>
            <person name="Garnas J.R."/>
            <person name="Kasson L.R."/>
            <person name="Stajich J.E."/>
        </authorList>
    </citation>
    <scope>NUCLEOTIDE SEQUENCE [LARGE SCALE GENOMIC DNA]</scope>
    <source>
        <strain evidence="2 3">NRRL 64653</strain>
    </source>
</reference>
<evidence type="ECO:0000313" key="3">
    <source>
        <dbReference type="Proteomes" id="UP001498476"/>
    </source>
</evidence>